<dbReference type="Pfam" id="PF01094">
    <property type="entry name" value="ANF_receptor"/>
    <property type="match status" value="1"/>
</dbReference>
<dbReference type="GO" id="GO:0017046">
    <property type="term" value="F:peptide hormone binding"/>
    <property type="evidence" value="ECO:0007669"/>
    <property type="project" value="TreeGrafter"/>
</dbReference>
<dbReference type="EMBL" id="CATQJA010001625">
    <property type="protein sequence ID" value="CAJ0567991.1"/>
    <property type="molecule type" value="Genomic_DNA"/>
</dbReference>
<feature type="compositionally biased region" description="Basic and acidic residues" evidence="5">
    <location>
        <begin position="21"/>
        <end position="39"/>
    </location>
</feature>
<feature type="region of interest" description="Disordered" evidence="5">
    <location>
        <begin position="21"/>
        <end position="60"/>
    </location>
</feature>
<dbReference type="Gene3D" id="3.40.50.2300">
    <property type="match status" value="2"/>
</dbReference>
<accession>A0AA36CGL2</accession>
<keyword evidence="2" id="KW-0812">Transmembrane</keyword>
<dbReference type="GO" id="GO:0038023">
    <property type="term" value="F:signaling receptor activity"/>
    <property type="evidence" value="ECO:0007669"/>
    <property type="project" value="TreeGrafter"/>
</dbReference>
<protein>
    <recommendedName>
        <fullName evidence="6">Receptor ligand binding region domain-containing protein</fullName>
    </recommendedName>
</protein>
<evidence type="ECO:0000313" key="8">
    <source>
        <dbReference type="Proteomes" id="UP001177023"/>
    </source>
</evidence>
<evidence type="ECO:0000256" key="4">
    <source>
        <dbReference type="ARBA" id="ARBA00023136"/>
    </source>
</evidence>
<evidence type="ECO:0000256" key="2">
    <source>
        <dbReference type="ARBA" id="ARBA00022692"/>
    </source>
</evidence>
<comment type="subcellular location">
    <subcellularLocation>
        <location evidence="1">Membrane</location>
    </subcellularLocation>
</comment>
<dbReference type="PANTHER" id="PTHR44755:SF8">
    <property type="entry name" value="RECEPTOR LIGAND BINDING REGION DOMAIN-CONTAINING PROTEIN"/>
    <property type="match status" value="1"/>
</dbReference>
<keyword evidence="8" id="KW-1185">Reference proteome</keyword>
<dbReference type="CDD" id="cd06352">
    <property type="entry name" value="PBP1_NPR_GC-like"/>
    <property type="match status" value="1"/>
</dbReference>
<dbReference type="GO" id="GO:0016020">
    <property type="term" value="C:membrane"/>
    <property type="evidence" value="ECO:0007669"/>
    <property type="project" value="UniProtKB-SubCell"/>
</dbReference>
<dbReference type="GO" id="GO:0007165">
    <property type="term" value="P:signal transduction"/>
    <property type="evidence" value="ECO:0007669"/>
    <property type="project" value="TreeGrafter"/>
</dbReference>
<evidence type="ECO:0000259" key="6">
    <source>
        <dbReference type="Pfam" id="PF01094"/>
    </source>
</evidence>
<reference evidence="7" key="1">
    <citation type="submission" date="2023-06" db="EMBL/GenBank/DDBJ databases">
        <authorList>
            <person name="Delattre M."/>
        </authorList>
    </citation>
    <scope>NUCLEOTIDE SEQUENCE</scope>
    <source>
        <strain evidence="7">AF72</strain>
    </source>
</reference>
<organism evidence="7 8">
    <name type="scientific">Mesorhabditis spiculigera</name>
    <dbReference type="NCBI Taxonomy" id="96644"/>
    <lineage>
        <taxon>Eukaryota</taxon>
        <taxon>Metazoa</taxon>
        <taxon>Ecdysozoa</taxon>
        <taxon>Nematoda</taxon>
        <taxon>Chromadorea</taxon>
        <taxon>Rhabditida</taxon>
        <taxon>Rhabditina</taxon>
        <taxon>Rhabditomorpha</taxon>
        <taxon>Rhabditoidea</taxon>
        <taxon>Rhabditidae</taxon>
        <taxon>Mesorhabditinae</taxon>
        <taxon>Mesorhabditis</taxon>
    </lineage>
</organism>
<comment type="caution">
    <text evidence="7">The sequence shown here is derived from an EMBL/GenBank/DDBJ whole genome shotgun (WGS) entry which is preliminary data.</text>
</comment>
<feature type="non-terminal residue" evidence="7">
    <location>
        <position position="1"/>
    </location>
</feature>
<gene>
    <name evidence="7" type="ORF">MSPICULIGERA_LOCUS6522</name>
</gene>
<evidence type="ECO:0000256" key="1">
    <source>
        <dbReference type="ARBA" id="ARBA00004370"/>
    </source>
</evidence>
<dbReference type="InterPro" id="IPR001828">
    <property type="entry name" value="ANF_lig-bd_rcpt"/>
</dbReference>
<feature type="region of interest" description="Disordered" evidence="5">
    <location>
        <begin position="88"/>
        <end position="125"/>
    </location>
</feature>
<feature type="domain" description="Receptor ligand binding region" evidence="6">
    <location>
        <begin position="367"/>
        <end position="714"/>
    </location>
</feature>
<feature type="compositionally biased region" description="Basic and acidic residues" evidence="5">
    <location>
        <begin position="146"/>
        <end position="155"/>
    </location>
</feature>
<keyword evidence="4" id="KW-0472">Membrane</keyword>
<feature type="compositionally biased region" description="Low complexity" evidence="5">
    <location>
        <begin position="107"/>
        <end position="118"/>
    </location>
</feature>
<evidence type="ECO:0000313" key="7">
    <source>
        <dbReference type="EMBL" id="CAJ0567991.1"/>
    </source>
</evidence>
<dbReference type="PANTHER" id="PTHR44755">
    <property type="entry name" value="NATRIURETIC PEPTIDE RECEPTOR 3-RELATED"/>
    <property type="match status" value="1"/>
</dbReference>
<proteinExistence type="predicted"/>
<dbReference type="AlphaFoldDB" id="A0AA36CGL2"/>
<dbReference type="SUPFAM" id="SSF53822">
    <property type="entry name" value="Periplasmic binding protein-like I"/>
    <property type="match status" value="1"/>
</dbReference>
<dbReference type="InterPro" id="IPR028082">
    <property type="entry name" value="Peripla_BP_I"/>
</dbReference>
<name>A0AA36CGL2_9BILA</name>
<sequence>MPANKSRGRSPLVLEHRARLVEQAVKAEHPPPAEGEKSGGKVPPRGRSSSADRAKSPNNLDVGLLLVRAKYLPCLDCSRPPCPLVEAAQAEHQPPAEGHKRAEEAPEAAAAAASRSPSTGRSKSPNNLQIVLEHHGRLLEQAAKAPEGDKDDRKVPSRGPSPAADRAKSPNNMEIVLEHHGRLLEQVARDDRDRRAPTPEEFLFRSSRPISFFHHLHVAFQKGDRVLSVLTGNLRGKPSPPYLYKIGKSQELTRVQERRLLVRIPDVLEKTLEELCICCDATDIYIAKGPLKLCRKCWDSVRGWTGVLHRCDPNEPSHQENANNPFSTLKGDNCLECKTRRAVQHGWSPIRIGHIGAVNTMPNYEKVLELSRQELLADGTFGDDFDVEVINKNGCGDAFEGVAAAADMYHVDKVMAFLGPYCNSEMVPVATMAAYWNKPIIAYMATSNALADKKIYKTLARVSIRTINTQAEATGAFIRHYKWRKVAFVTNAGAAAYEKIVAFEKVFRRMGVNVVKKIVFDETATAQDMISSGQIDEIKTTSRIVIALFSSVRDLTTEFRKATEASGLSTSEYVFVFPSIQEGANGASPFVGSSNDMLDAVKKNYANCILIDDVNGFDDRLMTPFLERLSAIGLGAEDIDLKNIYGYISLYDSMKIFGLAGRRVLEATKNFSEITNGKRMFDTMRRMTFSGMASVAGSGSGTVLLDDQAERLPFYSAFYVSAERNRVLSICNITPSLMPASKCSKEEDNPGCVDIVSSPLGYKLQPQSPTKDTFQVSDVQSGFWNSVGGQMPIDEPACGFRGEK</sequence>
<evidence type="ECO:0000256" key="5">
    <source>
        <dbReference type="SAM" id="MobiDB-lite"/>
    </source>
</evidence>
<dbReference type="Proteomes" id="UP001177023">
    <property type="component" value="Unassembled WGS sequence"/>
</dbReference>
<keyword evidence="3" id="KW-1133">Transmembrane helix</keyword>
<dbReference type="InterPro" id="IPR052612">
    <property type="entry name" value="ANP_Clearance_Receptor"/>
</dbReference>
<evidence type="ECO:0000256" key="3">
    <source>
        <dbReference type="ARBA" id="ARBA00022989"/>
    </source>
</evidence>
<feature type="region of interest" description="Disordered" evidence="5">
    <location>
        <begin position="144"/>
        <end position="172"/>
    </location>
</feature>